<evidence type="ECO:0000256" key="2">
    <source>
        <dbReference type="ARBA" id="ARBA00022448"/>
    </source>
</evidence>
<accession>A0A9D1K3B3</accession>
<keyword evidence="4 9" id="KW-0812">Transmembrane</keyword>
<dbReference type="GO" id="GO:0005886">
    <property type="term" value="C:plasma membrane"/>
    <property type="evidence" value="ECO:0007669"/>
    <property type="project" value="UniProtKB-SubCell"/>
</dbReference>
<proteinExistence type="inferred from homology"/>
<organism evidence="12 13">
    <name type="scientific">Candidatus Scatenecus faecavium</name>
    <dbReference type="NCBI Taxonomy" id="2840915"/>
    <lineage>
        <taxon>Bacteria</taxon>
        <taxon>Candidatus Scatenecus</taxon>
    </lineage>
</organism>
<keyword evidence="3" id="KW-1003">Cell membrane</keyword>
<keyword evidence="5" id="KW-0653">Protein transport</keyword>
<dbReference type="Pfam" id="PF02096">
    <property type="entry name" value="60KD_IMP"/>
    <property type="match status" value="1"/>
</dbReference>
<comment type="caution">
    <text evidence="12">The sequence shown here is derived from an EMBL/GenBank/DDBJ whole genome shotgun (WGS) entry which is preliminary data.</text>
</comment>
<feature type="non-terminal residue" evidence="12">
    <location>
        <position position="1"/>
    </location>
</feature>
<dbReference type="InterPro" id="IPR028055">
    <property type="entry name" value="YidC/Oxa/ALB_C"/>
</dbReference>
<evidence type="ECO:0000256" key="10">
    <source>
        <dbReference type="SAM" id="Phobius"/>
    </source>
</evidence>
<evidence type="ECO:0000256" key="8">
    <source>
        <dbReference type="ARBA" id="ARBA00023186"/>
    </source>
</evidence>
<evidence type="ECO:0000256" key="9">
    <source>
        <dbReference type="RuleBase" id="RU003945"/>
    </source>
</evidence>
<evidence type="ECO:0000313" key="12">
    <source>
        <dbReference type="EMBL" id="HIS82326.1"/>
    </source>
</evidence>
<keyword evidence="2" id="KW-0813">Transport</keyword>
<dbReference type="PANTHER" id="PTHR12428:SF65">
    <property type="entry name" value="CYTOCHROME C OXIDASE ASSEMBLY PROTEIN COX18, MITOCHONDRIAL"/>
    <property type="match status" value="1"/>
</dbReference>
<comment type="similarity">
    <text evidence="9">Belongs to the OXA1/ALB3/YidC family.</text>
</comment>
<dbReference type="InterPro" id="IPR047196">
    <property type="entry name" value="YidC_ALB_C"/>
</dbReference>
<keyword evidence="6 10" id="KW-1133">Transmembrane helix</keyword>
<evidence type="ECO:0000256" key="4">
    <source>
        <dbReference type="ARBA" id="ARBA00022692"/>
    </source>
</evidence>
<dbReference type="PANTHER" id="PTHR12428">
    <property type="entry name" value="OXA1"/>
    <property type="match status" value="1"/>
</dbReference>
<dbReference type="CDD" id="cd20070">
    <property type="entry name" value="5TM_YidC_Alb3"/>
    <property type="match status" value="1"/>
</dbReference>
<dbReference type="GO" id="GO:0051205">
    <property type="term" value="P:protein insertion into membrane"/>
    <property type="evidence" value="ECO:0007669"/>
    <property type="project" value="TreeGrafter"/>
</dbReference>
<evidence type="ECO:0000256" key="6">
    <source>
        <dbReference type="ARBA" id="ARBA00022989"/>
    </source>
</evidence>
<gene>
    <name evidence="12" type="ORF">IAD41_01800</name>
</gene>
<reference evidence="12" key="2">
    <citation type="journal article" date="2021" name="PeerJ">
        <title>Extensive microbial diversity within the chicken gut microbiome revealed by metagenomics and culture.</title>
        <authorList>
            <person name="Gilroy R."/>
            <person name="Ravi A."/>
            <person name="Getino M."/>
            <person name="Pursley I."/>
            <person name="Horton D.L."/>
            <person name="Alikhan N.F."/>
            <person name="Baker D."/>
            <person name="Gharbi K."/>
            <person name="Hall N."/>
            <person name="Watson M."/>
            <person name="Adriaenssens E.M."/>
            <person name="Foster-Nyarko E."/>
            <person name="Jarju S."/>
            <person name="Secka A."/>
            <person name="Antonio M."/>
            <person name="Oren A."/>
            <person name="Chaudhuri R.R."/>
            <person name="La Ragione R."/>
            <person name="Hildebrand F."/>
            <person name="Pallen M.J."/>
        </authorList>
    </citation>
    <scope>NUCLEOTIDE SEQUENCE</scope>
    <source>
        <strain evidence="12">CHK152-2994</strain>
    </source>
</reference>
<evidence type="ECO:0000256" key="3">
    <source>
        <dbReference type="ARBA" id="ARBA00022475"/>
    </source>
</evidence>
<feature type="transmembrane region" description="Helical" evidence="10">
    <location>
        <begin position="76"/>
        <end position="99"/>
    </location>
</feature>
<feature type="transmembrane region" description="Helical" evidence="10">
    <location>
        <begin position="13"/>
        <end position="33"/>
    </location>
</feature>
<dbReference type="GO" id="GO:0032977">
    <property type="term" value="F:membrane insertase activity"/>
    <property type="evidence" value="ECO:0007669"/>
    <property type="project" value="InterPro"/>
</dbReference>
<keyword evidence="7 10" id="KW-0472">Membrane</keyword>
<feature type="transmembrane region" description="Helical" evidence="10">
    <location>
        <begin position="290"/>
        <end position="311"/>
    </location>
</feature>
<feature type="transmembrane region" description="Helical" evidence="10">
    <location>
        <begin position="241"/>
        <end position="259"/>
    </location>
</feature>
<reference evidence="12" key="1">
    <citation type="submission" date="2020-10" db="EMBL/GenBank/DDBJ databases">
        <authorList>
            <person name="Gilroy R."/>
        </authorList>
    </citation>
    <scope>NUCLEOTIDE SEQUENCE</scope>
    <source>
        <strain evidence="12">CHK152-2994</strain>
    </source>
</reference>
<evidence type="ECO:0000256" key="5">
    <source>
        <dbReference type="ARBA" id="ARBA00022927"/>
    </source>
</evidence>
<name>A0A9D1K3B3_9BACT</name>
<evidence type="ECO:0000256" key="1">
    <source>
        <dbReference type="ARBA" id="ARBA00004651"/>
    </source>
</evidence>
<evidence type="ECO:0000256" key="7">
    <source>
        <dbReference type="ARBA" id="ARBA00023136"/>
    </source>
</evidence>
<comment type="subcellular location">
    <subcellularLocation>
        <location evidence="1">Cell membrane</location>
        <topology evidence="1">Multi-pass membrane protein</topology>
    </subcellularLocation>
    <subcellularLocation>
        <location evidence="9">Membrane</location>
        <topology evidence="9">Multi-pass membrane protein</topology>
    </subcellularLocation>
</comment>
<dbReference type="NCBIfam" id="TIGR03592">
    <property type="entry name" value="yidC_oxa1_cterm"/>
    <property type="match status" value="1"/>
</dbReference>
<protein>
    <submittedName>
        <fullName evidence="12">YidC/Oxa1 family membrane protein insertase</fullName>
    </submittedName>
</protein>
<evidence type="ECO:0000313" key="13">
    <source>
        <dbReference type="Proteomes" id="UP000824139"/>
    </source>
</evidence>
<evidence type="ECO:0000259" key="11">
    <source>
        <dbReference type="Pfam" id="PF02096"/>
    </source>
</evidence>
<dbReference type="AlphaFoldDB" id="A0A9D1K3B3"/>
<feature type="domain" description="Membrane insertase YidC/Oxa/ALB C-terminal" evidence="11">
    <location>
        <begin position="13"/>
        <end position="325"/>
    </location>
</feature>
<dbReference type="Proteomes" id="UP000824139">
    <property type="component" value="Unassembled WGS sequence"/>
</dbReference>
<sequence length="372" mass="41761">EALKMLAHFVGNYGLAIIVLTIIVRMFLWPLNVSQQRSMRQMQTLQPKLKAIQERYKNDPQKMQMKMMEFYKEHKFNPMGGCLPLLVQMPVFILLYSALMSPQFIQIAHDTQFLFIKSLATTLRATAGISNDGVMGTSKYDTFILGKTATVYLPNETLENVKVDKPNKALEVQGELIPGDPIDFKVSLDQLDLKFSQLDQIQKADMSITDVNTKETEKVTFERNGGLLTASVPSKEVEHTFHWDVLALIALFGLTMWLSQKLMMAQNKNAMSDDPTQQAIQKSMGTFMPVMIIATFVIIPIPAGVLIYLIVSNVIQVLQTVIVNKQMDAEEAAKKVQATDGSKVIEAEIVDEKKPEVNGSILDTLKKKFGQK</sequence>
<dbReference type="InterPro" id="IPR001708">
    <property type="entry name" value="YidC/ALB3/OXA1/COX18"/>
</dbReference>
<keyword evidence="8" id="KW-0143">Chaperone</keyword>
<dbReference type="EMBL" id="DVJO01000042">
    <property type="protein sequence ID" value="HIS82326.1"/>
    <property type="molecule type" value="Genomic_DNA"/>
</dbReference>
<dbReference type="GO" id="GO:0015031">
    <property type="term" value="P:protein transport"/>
    <property type="evidence" value="ECO:0007669"/>
    <property type="project" value="UniProtKB-KW"/>
</dbReference>